<keyword evidence="1" id="KW-0472">Membrane</keyword>
<dbReference type="Proteomes" id="UP000027778">
    <property type="component" value="Unassembled WGS sequence"/>
</dbReference>
<reference evidence="2 3" key="1">
    <citation type="submission" date="2014-06" db="EMBL/GenBank/DDBJ databases">
        <title>Draft genome sequence of Bacillus gaemokensis JCM 15801 (MCCC 1A00707).</title>
        <authorList>
            <person name="Lai Q."/>
            <person name="Liu Y."/>
            <person name="Shao Z."/>
        </authorList>
    </citation>
    <scope>NUCLEOTIDE SEQUENCE [LARGE SCALE GENOMIC DNA]</scope>
    <source>
        <strain evidence="2 3">JCM 15801</strain>
    </source>
</reference>
<evidence type="ECO:0000313" key="3">
    <source>
        <dbReference type="Proteomes" id="UP000027778"/>
    </source>
</evidence>
<evidence type="ECO:0000313" key="2">
    <source>
        <dbReference type="EMBL" id="KEK21933.1"/>
    </source>
</evidence>
<accession>A0A073KI08</accession>
<dbReference type="RefSeq" id="WP_033678610.1">
    <property type="nucleotide sequence ID" value="NZ_JOTM01000047.1"/>
</dbReference>
<dbReference type="STRING" id="574375.AZF08_24985"/>
<feature type="transmembrane region" description="Helical" evidence="1">
    <location>
        <begin position="59"/>
        <end position="79"/>
    </location>
</feature>
<feature type="transmembrane region" description="Helical" evidence="1">
    <location>
        <begin position="150"/>
        <end position="172"/>
    </location>
</feature>
<gene>
    <name evidence="2" type="ORF">BAGA_23100</name>
</gene>
<feature type="transmembrane region" description="Helical" evidence="1">
    <location>
        <begin position="119"/>
        <end position="144"/>
    </location>
</feature>
<feature type="transmembrane region" description="Helical" evidence="1">
    <location>
        <begin position="20"/>
        <end position="38"/>
    </location>
</feature>
<keyword evidence="1" id="KW-1133">Transmembrane helix</keyword>
<proteinExistence type="predicted"/>
<evidence type="ECO:0000256" key="1">
    <source>
        <dbReference type="SAM" id="Phobius"/>
    </source>
</evidence>
<dbReference type="InterPro" id="IPR043861">
    <property type="entry name" value="DUF5823"/>
</dbReference>
<organism evidence="2 3">
    <name type="scientific">Bacillus gaemokensis</name>
    <dbReference type="NCBI Taxonomy" id="574375"/>
    <lineage>
        <taxon>Bacteria</taxon>
        <taxon>Bacillati</taxon>
        <taxon>Bacillota</taxon>
        <taxon>Bacilli</taxon>
        <taxon>Bacillales</taxon>
        <taxon>Bacillaceae</taxon>
        <taxon>Bacillus</taxon>
        <taxon>Bacillus cereus group</taxon>
    </lineage>
</organism>
<protein>
    <submittedName>
        <fullName evidence="2">Uncharacterized protein</fullName>
    </submittedName>
</protein>
<keyword evidence="3" id="KW-1185">Reference proteome</keyword>
<name>A0A073KI08_9BACI</name>
<comment type="caution">
    <text evidence="2">The sequence shown here is derived from an EMBL/GenBank/DDBJ whole genome shotgun (WGS) entry which is preliminary data.</text>
</comment>
<dbReference type="EMBL" id="JOTM01000047">
    <property type="protein sequence ID" value="KEK21933.1"/>
    <property type="molecule type" value="Genomic_DNA"/>
</dbReference>
<sequence length="177" mass="20615">MWKMLFYSITELLKLETPFYFFIWFFVLFIIGVLGEMIEIIRKRKLLLKSLITASVECLLALLICIGVGILLFRIIHFIFPSQIEPYDVAYGRWLALIALTLFTVIGFLVKTTKQKTRIWLHPIGVIAQFLFFIIGVWGAITIFQPSLHISMLVLFLFSLILTIIQIFGCLYEYHSL</sequence>
<keyword evidence="1" id="KW-0812">Transmembrane</keyword>
<dbReference type="AlphaFoldDB" id="A0A073KI08"/>
<dbReference type="OrthoDB" id="2937628at2"/>
<feature type="transmembrane region" description="Helical" evidence="1">
    <location>
        <begin position="91"/>
        <end position="110"/>
    </location>
</feature>
<dbReference type="Pfam" id="PF19140">
    <property type="entry name" value="DUF5823"/>
    <property type="match status" value="1"/>
</dbReference>